<dbReference type="EMBL" id="JACYFG010000002">
    <property type="protein sequence ID" value="MBD5778056.1"/>
    <property type="molecule type" value="Genomic_DNA"/>
</dbReference>
<protein>
    <submittedName>
        <fullName evidence="4">LamG domain-containing protein</fullName>
    </submittedName>
</protein>
<comment type="caution">
    <text evidence="4">The sequence shown here is derived from an EMBL/GenBank/DDBJ whole genome shotgun (WGS) entry which is preliminary data.</text>
</comment>
<keyword evidence="5" id="KW-1185">Reference proteome</keyword>
<gene>
    <name evidence="4" type="ORF">IEN85_00920</name>
</gene>
<dbReference type="PANTHER" id="PTHR30273">
    <property type="entry name" value="PERIPLASMIC SIGNAL SENSOR AND SIGMA FACTOR ACTIVATOR FECR-RELATED"/>
    <property type="match status" value="1"/>
</dbReference>
<dbReference type="InterPro" id="IPR006558">
    <property type="entry name" value="LamG-like"/>
</dbReference>
<dbReference type="Pfam" id="PF13385">
    <property type="entry name" value="Laminin_G_3"/>
    <property type="match status" value="1"/>
</dbReference>
<dbReference type="SUPFAM" id="SSF49899">
    <property type="entry name" value="Concanavalin A-like lectins/glucanases"/>
    <property type="match status" value="1"/>
</dbReference>
<organism evidence="4 5">
    <name type="scientific">Pelagicoccus enzymogenes</name>
    <dbReference type="NCBI Taxonomy" id="2773457"/>
    <lineage>
        <taxon>Bacteria</taxon>
        <taxon>Pseudomonadati</taxon>
        <taxon>Verrucomicrobiota</taxon>
        <taxon>Opitutia</taxon>
        <taxon>Puniceicoccales</taxon>
        <taxon>Pelagicoccaceae</taxon>
        <taxon>Pelagicoccus</taxon>
    </lineage>
</organism>
<sequence>MTLAFPSPEFDDAVAAVCHGEADEALCRALNELLRNDAAALDEYILRTELHSRLGSDEDLFVAANQLSSVETDTEEQGFLDGGDPDSAAKPKRSLWWAWGVAALLVLAALGVWQSGVREQAPDWQVGSQAVAMLDRTVRARWADAEGQPVAGDSLEPGWLTLESGLAQIVFYKGARLIVEGPAEIYLLAPNHVSVRKGKITADIPSQSSGFRIDGPHASVDATVANVGFEAEGSGTAVHVFAGQAAVRPRNASAEESVERGIGILVTETGDVQRIQPDGSAFASLYDFHAESSAALALRRDYWEVMGERLNQEESLLVRLDFEQASPSRWELPNLSQSSSVAEMASVIGCQWGRGRWPGKQAIEFQNVNDRVRLDVPGEYDSLTLSAWVRVQGLDRELNSLFMSDGFMEKSIHWLLRDDGVLGMTVVGDQPGDYQIVASPPVVELDDIGRWIHLAVVVDGRSRRVSHFVNGQEVDREALMIKPPYRVGPSELGNWSARGFPEDDPFMIRNFSGSMDEFCLFSRALEPEEIETLYQEGRPDLDLLAFRR</sequence>
<evidence type="ECO:0000313" key="4">
    <source>
        <dbReference type="EMBL" id="MBD5778056.1"/>
    </source>
</evidence>
<dbReference type="GO" id="GO:0016989">
    <property type="term" value="F:sigma factor antagonist activity"/>
    <property type="evidence" value="ECO:0007669"/>
    <property type="project" value="TreeGrafter"/>
</dbReference>
<dbReference type="AlphaFoldDB" id="A0A927F6C7"/>
<proteinExistence type="predicted"/>
<feature type="domain" description="LamG-like jellyroll fold" evidence="3">
    <location>
        <begin position="381"/>
        <end position="528"/>
    </location>
</feature>
<name>A0A927F6C7_9BACT</name>
<reference evidence="4" key="1">
    <citation type="submission" date="2020-09" db="EMBL/GenBank/DDBJ databases">
        <title>Pelagicoccus enzymogenes sp. nov. with an EPS production, isolated from marine sediment.</title>
        <authorList>
            <person name="Feng X."/>
        </authorList>
    </citation>
    <scope>NUCLEOTIDE SEQUENCE</scope>
    <source>
        <strain evidence="4">NFK12</strain>
    </source>
</reference>
<accession>A0A927F6C7</accession>
<keyword evidence="1" id="KW-0732">Signal</keyword>
<dbReference type="InterPro" id="IPR012373">
    <property type="entry name" value="Ferrdict_sens_TM"/>
</dbReference>
<dbReference type="Gene3D" id="2.60.120.200">
    <property type="match status" value="1"/>
</dbReference>
<keyword evidence="2" id="KW-1015">Disulfide bond</keyword>
<dbReference type="RefSeq" id="WP_191615183.1">
    <property type="nucleotide sequence ID" value="NZ_JACYFG010000002.1"/>
</dbReference>
<dbReference type="Proteomes" id="UP000622317">
    <property type="component" value="Unassembled WGS sequence"/>
</dbReference>
<dbReference type="PANTHER" id="PTHR30273:SF2">
    <property type="entry name" value="PROTEIN FECR"/>
    <property type="match status" value="1"/>
</dbReference>
<evidence type="ECO:0000256" key="2">
    <source>
        <dbReference type="ARBA" id="ARBA00023157"/>
    </source>
</evidence>
<evidence type="ECO:0000256" key="1">
    <source>
        <dbReference type="ARBA" id="ARBA00022729"/>
    </source>
</evidence>
<evidence type="ECO:0000313" key="5">
    <source>
        <dbReference type="Proteomes" id="UP000622317"/>
    </source>
</evidence>
<dbReference type="SMART" id="SM00560">
    <property type="entry name" value="LamGL"/>
    <property type="match status" value="1"/>
</dbReference>
<dbReference type="InterPro" id="IPR013320">
    <property type="entry name" value="ConA-like_dom_sf"/>
</dbReference>
<evidence type="ECO:0000259" key="3">
    <source>
        <dbReference type="SMART" id="SM00560"/>
    </source>
</evidence>